<dbReference type="InterPro" id="IPR023214">
    <property type="entry name" value="HAD_sf"/>
</dbReference>
<comment type="caution">
    <text evidence="1">The sequence shown here is derived from an EMBL/GenBank/DDBJ whole genome shotgun (WGS) entry which is preliminary data.</text>
</comment>
<gene>
    <name evidence="1" type="ORF">EVA_18672</name>
</gene>
<organism evidence="1">
    <name type="scientific">gut metagenome</name>
    <dbReference type="NCBI Taxonomy" id="749906"/>
    <lineage>
        <taxon>unclassified sequences</taxon>
        <taxon>metagenomes</taxon>
        <taxon>organismal metagenomes</taxon>
    </lineage>
</organism>
<dbReference type="PANTHER" id="PTHR43611">
    <property type="entry name" value="ALPHA-D-GLUCOSE 1-PHOSPHATE PHOSPHATASE"/>
    <property type="match status" value="1"/>
</dbReference>
<dbReference type="AlphaFoldDB" id="J9FE93"/>
<dbReference type="Gene3D" id="1.10.150.240">
    <property type="entry name" value="Putative phosphatase, domain 2"/>
    <property type="match status" value="1"/>
</dbReference>
<accession>J9FE93</accession>
<dbReference type="NCBIfam" id="TIGR01509">
    <property type="entry name" value="HAD-SF-IA-v3"/>
    <property type="match status" value="1"/>
</dbReference>
<dbReference type="EMBL" id="AMCI01007095">
    <property type="protein sequence ID" value="EJW93236.1"/>
    <property type="molecule type" value="Genomic_DNA"/>
</dbReference>
<dbReference type="InterPro" id="IPR036412">
    <property type="entry name" value="HAD-like_sf"/>
</dbReference>
<name>J9FE93_9ZZZZ</name>
<dbReference type="Gene3D" id="3.40.50.1000">
    <property type="entry name" value="HAD superfamily/HAD-like"/>
    <property type="match status" value="1"/>
</dbReference>
<reference evidence="1" key="1">
    <citation type="journal article" date="2012" name="PLoS ONE">
        <title>Gene sets for utilization of primary and secondary nutrition supplies in the distal gut of endangered iberian lynx.</title>
        <authorList>
            <person name="Alcaide M."/>
            <person name="Messina E."/>
            <person name="Richter M."/>
            <person name="Bargiela R."/>
            <person name="Peplies J."/>
            <person name="Huws S.A."/>
            <person name="Newbold C.J."/>
            <person name="Golyshin P.N."/>
            <person name="Simon M.A."/>
            <person name="Lopez G."/>
            <person name="Yakimov M.M."/>
            <person name="Ferrer M."/>
        </authorList>
    </citation>
    <scope>NUCLEOTIDE SEQUENCE</scope>
</reference>
<sequence>MIQNIVFDFGGVIASICRDRAVNAFMRLGLADADSRLDKYHQTGIFQELEEGRLSDESFCKELSSLCGRKLTWKETQQAWLGFFTEVNLNQLAYLTELHKNYRIYVLSNTNPFIMSWACSADFTPLKKPVTDYCDKLYLSYEIGYTKPAREIFDFMVKDSGITPAETLFVDDGASNIEIGRKLGFATFQPENGKEWTKTLSEQLNLLNSLT</sequence>
<dbReference type="InterPro" id="IPR023198">
    <property type="entry name" value="PGP-like_dom2"/>
</dbReference>
<dbReference type="CDD" id="cd02603">
    <property type="entry name" value="HAD_sEH-N_like"/>
    <property type="match status" value="1"/>
</dbReference>
<evidence type="ECO:0000313" key="1">
    <source>
        <dbReference type="EMBL" id="EJW93236.1"/>
    </source>
</evidence>
<dbReference type="SUPFAM" id="SSF56784">
    <property type="entry name" value="HAD-like"/>
    <property type="match status" value="1"/>
</dbReference>
<dbReference type="InterPro" id="IPR006439">
    <property type="entry name" value="HAD-SF_hydro_IA"/>
</dbReference>
<proteinExistence type="predicted"/>
<protein>
    <submittedName>
        <fullName evidence="1">Haloacid dehalogenase-type hydrolase</fullName>
    </submittedName>
</protein>
<dbReference type="SFLD" id="SFLDG01129">
    <property type="entry name" value="C1.5:_HAD__Beta-PGM__Phosphata"/>
    <property type="match status" value="1"/>
</dbReference>
<dbReference type="SFLD" id="SFLDS00003">
    <property type="entry name" value="Haloacid_Dehalogenase"/>
    <property type="match status" value="1"/>
</dbReference>
<keyword evidence="1" id="KW-0378">Hydrolase</keyword>
<dbReference type="PANTHER" id="PTHR43611:SF3">
    <property type="entry name" value="FLAVIN MONONUCLEOTIDE HYDROLASE 1, CHLOROPLATIC"/>
    <property type="match status" value="1"/>
</dbReference>
<dbReference type="Pfam" id="PF00702">
    <property type="entry name" value="Hydrolase"/>
    <property type="match status" value="1"/>
</dbReference>
<dbReference type="GO" id="GO:0016787">
    <property type="term" value="F:hydrolase activity"/>
    <property type="evidence" value="ECO:0007669"/>
    <property type="project" value="UniProtKB-KW"/>
</dbReference>